<proteinExistence type="predicted"/>
<evidence type="ECO:0000313" key="1">
    <source>
        <dbReference type="EMBL" id="MPN10243.1"/>
    </source>
</evidence>
<sequence length="126" mass="14570">MRFVPDCRLQRNAHHILAGFLPLKCACHNALFQQIGYGENRKRPFSGTHCVEIQHRRLHVDREHTHLAPEQRFRNTAFRPKYAGGQHASHPGGDVVFPADCGRAAQQVKIRNRRETPWHFEMVSIV</sequence>
<dbReference type="EMBL" id="VSSQ01056390">
    <property type="protein sequence ID" value="MPN10243.1"/>
    <property type="molecule type" value="Genomic_DNA"/>
</dbReference>
<dbReference type="AlphaFoldDB" id="A0A645FD00"/>
<comment type="caution">
    <text evidence="1">The sequence shown here is derived from an EMBL/GenBank/DDBJ whole genome shotgun (WGS) entry which is preliminary data.</text>
</comment>
<protein>
    <submittedName>
        <fullName evidence="1">Uncharacterized protein</fullName>
    </submittedName>
</protein>
<reference evidence="1" key="1">
    <citation type="submission" date="2019-08" db="EMBL/GenBank/DDBJ databases">
        <authorList>
            <person name="Kucharzyk K."/>
            <person name="Murdoch R.W."/>
            <person name="Higgins S."/>
            <person name="Loffler F."/>
        </authorList>
    </citation>
    <scope>NUCLEOTIDE SEQUENCE</scope>
</reference>
<gene>
    <name evidence="1" type="ORF">SDC9_157538</name>
</gene>
<accession>A0A645FD00</accession>
<name>A0A645FD00_9ZZZZ</name>
<organism evidence="1">
    <name type="scientific">bioreactor metagenome</name>
    <dbReference type="NCBI Taxonomy" id="1076179"/>
    <lineage>
        <taxon>unclassified sequences</taxon>
        <taxon>metagenomes</taxon>
        <taxon>ecological metagenomes</taxon>
    </lineage>
</organism>